<evidence type="ECO:0000313" key="1">
    <source>
        <dbReference type="EMBL" id="CAI9717026.1"/>
    </source>
</evidence>
<dbReference type="AlphaFoldDB" id="A0AA36AKD6"/>
<dbReference type="InterPro" id="IPR039992">
    <property type="entry name" value="Sep15_SelM"/>
</dbReference>
<dbReference type="PANTHER" id="PTHR13077">
    <property type="entry name" value="SELENOPROTEIN F"/>
    <property type="match status" value="1"/>
</dbReference>
<protein>
    <recommendedName>
        <fullName evidence="3">Selenoprotein F</fullName>
    </recommendedName>
</protein>
<dbReference type="PANTHER" id="PTHR13077:SF6">
    <property type="entry name" value="SELENOPROTEIN F"/>
    <property type="match status" value="1"/>
</dbReference>
<evidence type="ECO:0008006" key="3">
    <source>
        <dbReference type="Google" id="ProtNLM"/>
    </source>
</evidence>
<organism evidence="1 2">
    <name type="scientific">Octopus vulgaris</name>
    <name type="common">Common octopus</name>
    <dbReference type="NCBI Taxonomy" id="6645"/>
    <lineage>
        <taxon>Eukaryota</taxon>
        <taxon>Metazoa</taxon>
        <taxon>Spiralia</taxon>
        <taxon>Lophotrochozoa</taxon>
        <taxon>Mollusca</taxon>
        <taxon>Cephalopoda</taxon>
        <taxon>Coleoidea</taxon>
        <taxon>Octopodiformes</taxon>
        <taxon>Octopoda</taxon>
        <taxon>Incirrata</taxon>
        <taxon>Octopodidae</taxon>
        <taxon>Octopus</taxon>
    </lineage>
</organism>
<dbReference type="GO" id="GO:0016491">
    <property type="term" value="F:oxidoreductase activity"/>
    <property type="evidence" value="ECO:0007669"/>
    <property type="project" value="TreeGrafter"/>
</dbReference>
<sequence>MFYVTSGCRQTTKMADLPGIISLLVLLYICLADSQELTPLQCEHLGMYNSLLCSSCNELDKFQLTPLKDSCSKCCQMDQEGEKALKMYPYAELIVCG</sequence>
<dbReference type="Proteomes" id="UP001162480">
    <property type="component" value="Chromosome 2"/>
</dbReference>
<reference evidence="1" key="1">
    <citation type="submission" date="2023-08" db="EMBL/GenBank/DDBJ databases">
        <authorList>
            <person name="Alioto T."/>
            <person name="Alioto T."/>
            <person name="Gomez Garrido J."/>
        </authorList>
    </citation>
    <scope>NUCLEOTIDE SEQUENCE</scope>
</reference>
<dbReference type="EMBL" id="OX597815">
    <property type="protein sequence ID" value="CAI9717026.1"/>
    <property type="molecule type" value="Genomic_DNA"/>
</dbReference>
<evidence type="ECO:0000313" key="2">
    <source>
        <dbReference type="Proteomes" id="UP001162480"/>
    </source>
</evidence>
<proteinExistence type="predicted"/>
<name>A0AA36AKD6_OCTVU</name>
<keyword evidence="2" id="KW-1185">Reference proteome</keyword>
<accession>A0AA36AKD6</accession>
<gene>
    <name evidence="1" type="ORF">OCTVUL_1B010890</name>
</gene>
<dbReference type="GO" id="GO:0005788">
    <property type="term" value="C:endoplasmic reticulum lumen"/>
    <property type="evidence" value="ECO:0007669"/>
    <property type="project" value="TreeGrafter"/>
</dbReference>